<gene>
    <name evidence="4" type="ORF">A3G52_03195</name>
</gene>
<dbReference type="PANTHER" id="PTHR10584:SF166">
    <property type="entry name" value="RIBOKINASE"/>
    <property type="match status" value="1"/>
</dbReference>
<dbReference type="Gene3D" id="3.40.1190.20">
    <property type="match status" value="1"/>
</dbReference>
<dbReference type="SUPFAM" id="SSF53613">
    <property type="entry name" value="Ribokinase-like"/>
    <property type="match status" value="1"/>
</dbReference>
<dbReference type="PANTHER" id="PTHR10584">
    <property type="entry name" value="SUGAR KINASE"/>
    <property type="match status" value="1"/>
</dbReference>
<proteinExistence type="predicted"/>
<protein>
    <recommendedName>
        <fullName evidence="3">Carbohydrate kinase PfkB domain-containing protein</fullName>
    </recommendedName>
</protein>
<evidence type="ECO:0000256" key="2">
    <source>
        <dbReference type="ARBA" id="ARBA00022777"/>
    </source>
</evidence>
<dbReference type="InterPro" id="IPR011611">
    <property type="entry name" value="PfkB_dom"/>
</dbReference>
<dbReference type="InterPro" id="IPR029056">
    <property type="entry name" value="Ribokinase-like"/>
</dbReference>
<comment type="caution">
    <text evidence="4">The sequence shown here is derived from an EMBL/GenBank/DDBJ whole genome shotgun (WGS) entry which is preliminary data.</text>
</comment>
<feature type="domain" description="Carbohydrate kinase PfkB" evidence="3">
    <location>
        <begin position="24"/>
        <end position="306"/>
    </location>
</feature>
<dbReference type="Proteomes" id="UP000177269">
    <property type="component" value="Unassembled WGS sequence"/>
</dbReference>
<evidence type="ECO:0000256" key="1">
    <source>
        <dbReference type="ARBA" id="ARBA00022679"/>
    </source>
</evidence>
<dbReference type="AlphaFoldDB" id="A0A1G2P373"/>
<dbReference type="GO" id="GO:0016301">
    <property type="term" value="F:kinase activity"/>
    <property type="evidence" value="ECO:0007669"/>
    <property type="project" value="UniProtKB-KW"/>
</dbReference>
<reference evidence="4 5" key="1">
    <citation type="journal article" date="2016" name="Nat. Commun.">
        <title>Thousands of microbial genomes shed light on interconnected biogeochemical processes in an aquifer system.</title>
        <authorList>
            <person name="Anantharaman K."/>
            <person name="Brown C.T."/>
            <person name="Hug L.A."/>
            <person name="Sharon I."/>
            <person name="Castelle C.J."/>
            <person name="Probst A.J."/>
            <person name="Thomas B.C."/>
            <person name="Singh A."/>
            <person name="Wilkins M.J."/>
            <person name="Karaoz U."/>
            <person name="Brodie E.L."/>
            <person name="Williams K.H."/>
            <person name="Hubbard S.S."/>
            <person name="Banfield J.F."/>
        </authorList>
    </citation>
    <scope>NUCLEOTIDE SEQUENCE [LARGE SCALE GENOMIC DNA]</scope>
</reference>
<name>A0A1G2P373_9BACT</name>
<evidence type="ECO:0000313" key="4">
    <source>
        <dbReference type="EMBL" id="OHA42784.1"/>
    </source>
</evidence>
<evidence type="ECO:0000313" key="5">
    <source>
        <dbReference type="Proteomes" id="UP000177269"/>
    </source>
</evidence>
<keyword evidence="2" id="KW-0418">Kinase</keyword>
<organism evidence="4 5">
    <name type="scientific">Candidatus Taylorbacteria bacterium RIFCSPLOWO2_12_FULL_43_20</name>
    <dbReference type="NCBI Taxonomy" id="1802332"/>
    <lineage>
        <taxon>Bacteria</taxon>
        <taxon>Candidatus Tayloriibacteriota</taxon>
    </lineage>
</organism>
<evidence type="ECO:0000259" key="3">
    <source>
        <dbReference type="Pfam" id="PF00294"/>
    </source>
</evidence>
<accession>A0A1G2P373</accession>
<keyword evidence="1" id="KW-0808">Transferase</keyword>
<dbReference type="Pfam" id="PF00294">
    <property type="entry name" value="PfkB"/>
    <property type="match status" value="1"/>
</dbReference>
<dbReference type="EMBL" id="MHSK01000006">
    <property type="protein sequence ID" value="OHA42784.1"/>
    <property type="molecule type" value="Genomic_DNA"/>
</dbReference>
<sequence length="329" mass="36818">MSFDFIAIGDVTADAFIRLKEASVNTDIRRHEKKLCVNFADKIPYESVYELYGVGNSPNASVCASRLGIGSALVSNIGKDENGKKCVASLEKNGVNCKYVSEEKGKKTNYHYALWFEDERTILVNHEIFNYKLPNIKTPKWAYISSLASNSYDYHLQIISYLRDHPEIKTVFQPGTFQIMLGVEKLKDLYARTDIFFCNVEESQRILDMPNGEIKTLLQKMHGLGPKIVCITNGPKGAYCHDGTTSWFMPIYPDPKPPLERTGCGDSFAATFTAAIALGKSVEEALMWAPVNPMSVVQYVGAQQGLLTKEKLEQLLKEAPADYKPVIIH</sequence>